<gene>
    <name evidence="1" type="ORF">DFP72DRAFT_39794</name>
</gene>
<evidence type="ECO:0000313" key="2">
    <source>
        <dbReference type="Proteomes" id="UP000521943"/>
    </source>
</evidence>
<name>A0A8H6ICR7_9AGAR</name>
<sequence>METMEAAIEATNRGSRLSEGNPVIPVMCGREEKGVPSVHAHGIEPLLIPVSPLCCCPHLRQHPRHFTLCTGVRRYGKEMDHTPSFQRQSKRIRAGTDFTSSLSNLTRMLPSHSRSSSKSLQ</sequence>
<protein>
    <submittedName>
        <fullName evidence="1">Uncharacterized protein</fullName>
    </submittedName>
</protein>
<organism evidence="1 2">
    <name type="scientific">Ephemerocybe angulata</name>
    <dbReference type="NCBI Taxonomy" id="980116"/>
    <lineage>
        <taxon>Eukaryota</taxon>
        <taxon>Fungi</taxon>
        <taxon>Dikarya</taxon>
        <taxon>Basidiomycota</taxon>
        <taxon>Agaricomycotina</taxon>
        <taxon>Agaricomycetes</taxon>
        <taxon>Agaricomycetidae</taxon>
        <taxon>Agaricales</taxon>
        <taxon>Agaricineae</taxon>
        <taxon>Psathyrellaceae</taxon>
        <taxon>Ephemerocybe</taxon>
    </lineage>
</organism>
<keyword evidence="2" id="KW-1185">Reference proteome</keyword>
<dbReference type="AlphaFoldDB" id="A0A8H6ICR7"/>
<reference evidence="1 2" key="1">
    <citation type="submission" date="2020-07" db="EMBL/GenBank/DDBJ databases">
        <title>Comparative genomics of pyrophilous fungi reveals a link between fire events and developmental genes.</title>
        <authorList>
            <consortium name="DOE Joint Genome Institute"/>
            <person name="Steindorff A.S."/>
            <person name="Carver A."/>
            <person name="Calhoun S."/>
            <person name="Stillman K."/>
            <person name="Liu H."/>
            <person name="Lipzen A."/>
            <person name="Pangilinan J."/>
            <person name="Labutti K."/>
            <person name="Bruns T.D."/>
            <person name="Grigoriev I.V."/>
        </authorList>
    </citation>
    <scope>NUCLEOTIDE SEQUENCE [LARGE SCALE GENOMIC DNA]</scope>
    <source>
        <strain evidence="1 2">CBS 144469</strain>
    </source>
</reference>
<accession>A0A8H6ICR7</accession>
<proteinExistence type="predicted"/>
<dbReference type="EMBL" id="JACGCI010000010">
    <property type="protein sequence ID" value="KAF6761416.1"/>
    <property type="molecule type" value="Genomic_DNA"/>
</dbReference>
<comment type="caution">
    <text evidence="1">The sequence shown here is derived from an EMBL/GenBank/DDBJ whole genome shotgun (WGS) entry which is preliminary data.</text>
</comment>
<evidence type="ECO:0000313" key="1">
    <source>
        <dbReference type="EMBL" id="KAF6761416.1"/>
    </source>
</evidence>
<dbReference type="Proteomes" id="UP000521943">
    <property type="component" value="Unassembled WGS sequence"/>
</dbReference>